<dbReference type="AlphaFoldDB" id="G4YV40"/>
<protein>
    <submittedName>
        <fullName evidence="2">Uncharacterized protein</fullName>
    </submittedName>
</protein>
<evidence type="ECO:0000256" key="1">
    <source>
        <dbReference type="SAM" id="Phobius"/>
    </source>
</evidence>
<keyword evidence="1" id="KW-1133">Transmembrane helix</keyword>
<evidence type="ECO:0000313" key="3">
    <source>
        <dbReference type="Proteomes" id="UP000002640"/>
    </source>
</evidence>
<keyword evidence="1" id="KW-0812">Transmembrane</keyword>
<reference evidence="2 3" key="1">
    <citation type="journal article" date="2006" name="Science">
        <title>Phytophthora genome sequences uncover evolutionary origins and mechanisms of pathogenesis.</title>
        <authorList>
            <person name="Tyler B.M."/>
            <person name="Tripathy S."/>
            <person name="Zhang X."/>
            <person name="Dehal P."/>
            <person name="Jiang R.H."/>
            <person name="Aerts A."/>
            <person name="Arredondo F.D."/>
            <person name="Baxter L."/>
            <person name="Bensasson D."/>
            <person name="Beynon J.L."/>
            <person name="Chapman J."/>
            <person name="Damasceno C.M."/>
            <person name="Dorrance A.E."/>
            <person name="Dou D."/>
            <person name="Dickerman A.W."/>
            <person name="Dubchak I.L."/>
            <person name="Garbelotto M."/>
            <person name="Gijzen M."/>
            <person name="Gordon S.G."/>
            <person name="Govers F."/>
            <person name="Grunwald N.J."/>
            <person name="Huang W."/>
            <person name="Ivors K.L."/>
            <person name="Jones R.W."/>
            <person name="Kamoun S."/>
            <person name="Krampis K."/>
            <person name="Lamour K.H."/>
            <person name="Lee M.K."/>
            <person name="McDonald W.H."/>
            <person name="Medina M."/>
            <person name="Meijer H.J."/>
            <person name="Nordberg E.K."/>
            <person name="Maclean D.J."/>
            <person name="Ospina-Giraldo M.D."/>
            <person name="Morris P.F."/>
            <person name="Phuntumart V."/>
            <person name="Putnam N.H."/>
            <person name="Rash S."/>
            <person name="Rose J.K."/>
            <person name="Sakihama Y."/>
            <person name="Salamov A.A."/>
            <person name="Savidor A."/>
            <person name="Scheuring C.F."/>
            <person name="Smith B.M."/>
            <person name="Sobral B.W."/>
            <person name="Terry A."/>
            <person name="Torto-Alalibo T.A."/>
            <person name="Win J."/>
            <person name="Xu Z."/>
            <person name="Zhang H."/>
            <person name="Grigoriev I.V."/>
            <person name="Rokhsar D.S."/>
            <person name="Boore J.L."/>
        </authorList>
    </citation>
    <scope>NUCLEOTIDE SEQUENCE [LARGE SCALE GENOMIC DNA]</scope>
    <source>
        <strain evidence="2 3">P6497</strain>
    </source>
</reference>
<dbReference type="KEGG" id="psoj:PHYSODRAFT_325464"/>
<gene>
    <name evidence="2" type="ORF">PHYSODRAFT_325464</name>
</gene>
<keyword evidence="1" id="KW-0472">Membrane</keyword>
<proteinExistence type="predicted"/>
<dbReference type="RefSeq" id="XP_009519627.1">
    <property type="nucleotide sequence ID" value="XM_009521332.1"/>
</dbReference>
<dbReference type="Proteomes" id="UP000002640">
    <property type="component" value="Unassembled WGS sequence"/>
</dbReference>
<evidence type="ECO:0000313" key="2">
    <source>
        <dbReference type="EMBL" id="EGZ24339.1"/>
    </source>
</evidence>
<dbReference type="InParanoid" id="G4YV40"/>
<keyword evidence="3" id="KW-1185">Reference proteome</keyword>
<organism evidence="2 3">
    <name type="scientific">Phytophthora sojae (strain P6497)</name>
    <name type="common">Soybean stem and root rot agent</name>
    <name type="synonym">Phytophthora megasperma f. sp. glycines</name>
    <dbReference type="NCBI Taxonomy" id="1094619"/>
    <lineage>
        <taxon>Eukaryota</taxon>
        <taxon>Sar</taxon>
        <taxon>Stramenopiles</taxon>
        <taxon>Oomycota</taxon>
        <taxon>Peronosporomycetes</taxon>
        <taxon>Peronosporales</taxon>
        <taxon>Peronosporaceae</taxon>
        <taxon>Phytophthora</taxon>
    </lineage>
</organism>
<feature type="transmembrane region" description="Helical" evidence="1">
    <location>
        <begin position="59"/>
        <end position="80"/>
    </location>
</feature>
<accession>G4YV40</accession>
<dbReference type="GeneID" id="20645256"/>
<sequence>MPVVGLVTVLPIRPLVVLSNTAARSQCSPLVFSFVLSDVVALASSSLLVVSSVVPAMTASVPCSTLVFLFVLSAMTAYALPTVGGTSVARARHSRVAPIPTIEVPAEDDCAATDNVVAPLFKGRSIAHRGSTTE</sequence>
<dbReference type="EMBL" id="JH159152">
    <property type="protein sequence ID" value="EGZ24339.1"/>
    <property type="molecule type" value="Genomic_DNA"/>
</dbReference>
<feature type="transmembrane region" description="Helical" evidence="1">
    <location>
        <begin position="30"/>
        <end position="53"/>
    </location>
</feature>
<name>G4YV40_PHYSP</name>